<keyword evidence="7" id="KW-1185">Reference proteome</keyword>
<evidence type="ECO:0000313" key="7">
    <source>
        <dbReference type="Proteomes" id="UP000183700"/>
    </source>
</evidence>
<dbReference type="Pfam" id="PF00440">
    <property type="entry name" value="TetR_N"/>
    <property type="match status" value="1"/>
</dbReference>
<reference evidence="6 7" key="1">
    <citation type="submission" date="2014-12" db="EMBL/GenBank/DDBJ databases">
        <title>Draft genome sequences of 29 type strains of Enterococci.</title>
        <authorList>
            <person name="Zhong Z."/>
            <person name="Sun Z."/>
            <person name="Liu W."/>
            <person name="Zhang W."/>
            <person name="Zhang H."/>
        </authorList>
    </citation>
    <scope>NUCLEOTIDE SEQUENCE [LARGE SCALE GENOMIC DNA]</scope>
    <source>
        <strain evidence="6 7">DSM 22802</strain>
    </source>
</reference>
<evidence type="ECO:0000256" key="3">
    <source>
        <dbReference type="ARBA" id="ARBA00023163"/>
    </source>
</evidence>
<evidence type="ECO:0000259" key="5">
    <source>
        <dbReference type="PROSITE" id="PS50977"/>
    </source>
</evidence>
<gene>
    <name evidence="6" type="ORF">RV00_GL001694</name>
</gene>
<dbReference type="Proteomes" id="UP000183700">
    <property type="component" value="Unassembled WGS sequence"/>
</dbReference>
<protein>
    <recommendedName>
        <fullName evidence="5">HTH tetR-type domain-containing protein</fullName>
    </recommendedName>
</protein>
<dbReference type="Pfam" id="PF16925">
    <property type="entry name" value="TetR_C_13"/>
    <property type="match status" value="1"/>
</dbReference>
<evidence type="ECO:0000256" key="1">
    <source>
        <dbReference type="ARBA" id="ARBA00023015"/>
    </source>
</evidence>
<organism evidence="6 7">
    <name type="scientific">Enterococcus devriesei</name>
    <dbReference type="NCBI Taxonomy" id="319970"/>
    <lineage>
        <taxon>Bacteria</taxon>
        <taxon>Bacillati</taxon>
        <taxon>Bacillota</taxon>
        <taxon>Bacilli</taxon>
        <taxon>Lactobacillales</taxon>
        <taxon>Enterococcaceae</taxon>
        <taxon>Enterococcus</taxon>
    </lineage>
</organism>
<dbReference type="STRING" id="319970.RV00_GL001694"/>
<dbReference type="EMBL" id="JXKM01000003">
    <property type="protein sequence ID" value="OJG36335.1"/>
    <property type="molecule type" value="Genomic_DNA"/>
</dbReference>
<dbReference type="SUPFAM" id="SSF46689">
    <property type="entry name" value="Homeodomain-like"/>
    <property type="match status" value="1"/>
</dbReference>
<proteinExistence type="predicted"/>
<feature type="DNA-binding region" description="H-T-H motif" evidence="4">
    <location>
        <begin position="29"/>
        <end position="48"/>
    </location>
</feature>
<dbReference type="RefSeq" id="WP_071861579.1">
    <property type="nucleotide sequence ID" value="NZ_CAURXW010000018.1"/>
</dbReference>
<name>A0A1L8SWC2_9ENTE</name>
<keyword evidence="1" id="KW-0805">Transcription regulation</keyword>
<dbReference type="InterPro" id="IPR009057">
    <property type="entry name" value="Homeodomain-like_sf"/>
</dbReference>
<dbReference type="PANTHER" id="PTHR47506:SF10">
    <property type="entry name" value="TRANSCRIPTIONAL REGULATORY PROTEIN"/>
    <property type="match status" value="1"/>
</dbReference>
<dbReference type="Gene3D" id="1.10.10.60">
    <property type="entry name" value="Homeodomain-like"/>
    <property type="match status" value="1"/>
</dbReference>
<feature type="domain" description="HTH tetR-type" evidence="5">
    <location>
        <begin position="6"/>
        <end position="66"/>
    </location>
</feature>
<dbReference type="AlphaFoldDB" id="A0A1L8SWC2"/>
<dbReference type="SUPFAM" id="SSF48498">
    <property type="entry name" value="Tetracyclin repressor-like, C-terminal domain"/>
    <property type="match status" value="1"/>
</dbReference>
<evidence type="ECO:0000256" key="2">
    <source>
        <dbReference type="ARBA" id="ARBA00023125"/>
    </source>
</evidence>
<dbReference type="InterPro" id="IPR001647">
    <property type="entry name" value="HTH_TetR"/>
</dbReference>
<dbReference type="PROSITE" id="PS50977">
    <property type="entry name" value="HTH_TETR_2"/>
    <property type="match status" value="1"/>
</dbReference>
<keyword evidence="2 4" id="KW-0238">DNA-binding</keyword>
<dbReference type="InterPro" id="IPR011075">
    <property type="entry name" value="TetR_C"/>
</dbReference>
<dbReference type="PANTHER" id="PTHR47506">
    <property type="entry name" value="TRANSCRIPTIONAL REGULATORY PROTEIN"/>
    <property type="match status" value="1"/>
</dbReference>
<dbReference type="OrthoDB" id="9795242at2"/>
<sequence length="191" mass="21724">MARVKEFDETEVLTKAMQLFWQQGYEKTSMQELVDVMGIHRRSIYDTFGDKHQLFLKSLALYEQNLAEKINQRIPVELPTGERIRRLLAITLDREADQPVGCLVVNTATELALIDDEAKLRVAAIFHRSENYLLTVLTQGQKKGEIAQAASLESLAHYFHTVWLGVRVDAKISSDPAEIFQTIDHALQVLS</sequence>
<evidence type="ECO:0000313" key="6">
    <source>
        <dbReference type="EMBL" id="OJG36335.1"/>
    </source>
</evidence>
<dbReference type="InterPro" id="IPR036271">
    <property type="entry name" value="Tet_transcr_reg_TetR-rel_C_sf"/>
</dbReference>
<dbReference type="GO" id="GO:0003677">
    <property type="term" value="F:DNA binding"/>
    <property type="evidence" value="ECO:0007669"/>
    <property type="project" value="UniProtKB-UniRule"/>
</dbReference>
<evidence type="ECO:0000256" key="4">
    <source>
        <dbReference type="PROSITE-ProRule" id="PRU00335"/>
    </source>
</evidence>
<keyword evidence="3" id="KW-0804">Transcription</keyword>
<accession>A0A1L8SWC2</accession>
<dbReference type="Gene3D" id="1.10.357.10">
    <property type="entry name" value="Tetracycline Repressor, domain 2"/>
    <property type="match status" value="1"/>
</dbReference>
<comment type="caution">
    <text evidence="6">The sequence shown here is derived from an EMBL/GenBank/DDBJ whole genome shotgun (WGS) entry which is preliminary data.</text>
</comment>